<protein>
    <submittedName>
        <fullName evidence="6">C2H2-type domain-containing protein</fullName>
    </submittedName>
</protein>
<reference evidence="4 5" key="2">
    <citation type="submission" date="2018-11" db="EMBL/GenBank/DDBJ databases">
        <authorList>
            <consortium name="Pathogen Informatics"/>
        </authorList>
    </citation>
    <scope>NUCLEOTIDE SEQUENCE [LARGE SCALE GENOMIC DNA]</scope>
</reference>
<keyword evidence="1" id="KW-0862">Zinc</keyword>
<dbReference type="PANTHER" id="PTHR15021:SF0">
    <property type="entry name" value="DISCO-RELATED, ISOFORM A-RELATED"/>
    <property type="match status" value="1"/>
</dbReference>
<dbReference type="OrthoDB" id="10070972at2759"/>
<dbReference type="InterPro" id="IPR040436">
    <property type="entry name" value="Disconnected-like"/>
</dbReference>
<dbReference type="GO" id="GO:0008270">
    <property type="term" value="F:zinc ion binding"/>
    <property type="evidence" value="ECO:0007669"/>
    <property type="project" value="UniProtKB-KW"/>
</dbReference>
<feature type="domain" description="C2H2-type" evidence="3">
    <location>
        <begin position="194"/>
        <end position="222"/>
    </location>
</feature>
<name>A0A158RBP5_THECL</name>
<gene>
    <name evidence="4" type="ORF">TCLT_LOCUS5188</name>
</gene>
<keyword evidence="1" id="KW-0863">Zinc-finger</keyword>
<proteinExistence type="predicted"/>
<evidence type="ECO:0000256" key="1">
    <source>
        <dbReference type="PROSITE-ProRule" id="PRU00042"/>
    </source>
</evidence>
<dbReference type="SMART" id="SM00355">
    <property type="entry name" value="ZnF_C2H2"/>
    <property type="match status" value="2"/>
</dbReference>
<dbReference type="PROSITE" id="PS00028">
    <property type="entry name" value="ZINC_FINGER_C2H2_1"/>
    <property type="match status" value="1"/>
</dbReference>
<dbReference type="Gene3D" id="3.30.160.60">
    <property type="entry name" value="Classic Zinc Finger"/>
    <property type="match status" value="1"/>
</dbReference>
<evidence type="ECO:0000313" key="5">
    <source>
        <dbReference type="Proteomes" id="UP000276776"/>
    </source>
</evidence>
<dbReference type="PROSITE" id="PS50157">
    <property type="entry name" value="ZINC_FINGER_C2H2_2"/>
    <property type="match status" value="1"/>
</dbReference>
<reference evidence="6" key="1">
    <citation type="submission" date="2016-04" db="UniProtKB">
        <authorList>
            <consortium name="WormBaseParasite"/>
        </authorList>
    </citation>
    <scope>IDENTIFICATION</scope>
</reference>
<dbReference type="WBParaSite" id="TCLT_0000519901-mRNA-1">
    <property type="protein sequence ID" value="TCLT_0000519901-mRNA-1"/>
    <property type="gene ID" value="TCLT_0000519901"/>
</dbReference>
<accession>A0A158RBP5</accession>
<keyword evidence="1" id="KW-0479">Metal-binding</keyword>
<evidence type="ECO:0000259" key="3">
    <source>
        <dbReference type="PROSITE" id="PS50157"/>
    </source>
</evidence>
<feature type="compositionally biased region" description="Polar residues" evidence="2">
    <location>
        <begin position="290"/>
        <end position="319"/>
    </location>
</feature>
<dbReference type="GO" id="GO:0005634">
    <property type="term" value="C:nucleus"/>
    <property type="evidence" value="ECO:0007669"/>
    <property type="project" value="TreeGrafter"/>
</dbReference>
<dbReference type="PANTHER" id="PTHR15021">
    <property type="entry name" value="DISCONNECTED-RELATED"/>
    <property type="match status" value="1"/>
</dbReference>
<dbReference type="AlphaFoldDB" id="A0A158RBP5"/>
<sequence length="464" mass="51101">MEMKMKQHKFSAMYLAQSEKNRSSFKDVKTGKPLSNWLCANVQCELQLMDRFTGIASCAELVDPLRRSLVPSFLHNWPAFVTFPPPVVNVSSQQQPVPDTFVRPCSRVSESTSGCEASASDEHVSSELIADEVDDLTGKDVKLHSQQQEPMQQDETAVIDEGVVKFDSVPYHENGELSAKPITQTLKNNGKRRVQCMKCFKTFCDKGALKIHNSAVHLKEMHKCTVEGCEMMFSSRRSRNRHSANPNPKLHTSAAHRQLDSFNGDNSRDSSVPRMDNLLYFAGSSEASINAQSPLSQSNSDNSVTSRPKLSPEKNTQFGTRKRKCDRPVKLAVTEEITQAKREVDACTVKAPVPILEYGETSSSLLPLDLTNGKSSSKQIPSTVMNEPTSTPLAIFTPAAAAAAAAVAASNAAVLTPITEMVRIIQQAQMFNSQRYNNNNANSSGMQRGFSLLQLMHEQTNASK</sequence>
<feature type="region of interest" description="Disordered" evidence="2">
    <location>
        <begin position="290"/>
        <end position="323"/>
    </location>
</feature>
<dbReference type="OMA" id="GCEMMFS"/>
<evidence type="ECO:0000256" key="2">
    <source>
        <dbReference type="SAM" id="MobiDB-lite"/>
    </source>
</evidence>
<evidence type="ECO:0000313" key="4">
    <source>
        <dbReference type="EMBL" id="VDN02398.1"/>
    </source>
</evidence>
<keyword evidence="5" id="KW-1185">Reference proteome</keyword>
<dbReference type="EMBL" id="UYYF01004325">
    <property type="protein sequence ID" value="VDN02398.1"/>
    <property type="molecule type" value="Genomic_DNA"/>
</dbReference>
<organism evidence="6">
    <name type="scientific">Thelazia callipaeda</name>
    <name type="common">Oriental eyeworm</name>
    <name type="synonym">Parasitic nematode</name>
    <dbReference type="NCBI Taxonomy" id="103827"/>
    <lineage>
        <taxon>Eukaryota</taxon>
        <taxon>Metazoa</taxon>
        <taxon>Ecdysozoa</taxon>
        <taxon>Nematoda</taxon>
        <taxon>Chromadorea</taxon>
        <taxon>Rhabditida</taxon>
        <taxon>Spirurina</taxon>
        <taxon>Spiruromorpha</taxon>
        <taxon>Thelazioidea</taxon>
        <taxon>Thelaziidae</taxon>
        <taxon>Thelazia</taxon>
    </lineage>
</organism>
<evidence type="ECO:0000313" key="6">
    <source>
        <dbReference type="WBParaSite" id="TCLT_0000519901-mRNA-1"/>
    </source>
</evidence>
<dbReference type="InterPro" id="IPR013087">
    <property type="entry name" value="Znf_C2H2_type"/>
</dbReference>
<dbReference type="GO" id="GO:0006355">
    <property type="term" value="P:regulation of DNA-templated transcription"/>
    <property type="evidence" value="ECO:0007669"/>
    <property type="project" value="TreeGrafter"/>
</dbReference>
<dbReference type="Proteomes" id="UP000276776">
    <property type="component" value="Unassembled WGS sequence"/>
</dbReference>